<dbReference type="RefSeq" id="WP_074266748.1">
    <property type="nucleotide sequence ID" value="NZ_FSRM01000002.1"/>
</dbReference>
<protein>
    <recommendedName>
        <fullName evidence="4">DUF4148 domain-containing protein</fullName>
    </recommendedName>
</protein>
<dbReference type="Pfam" id="PF13663">
    <property type="entry name" value="DUF4148"/>
    <property type="match status" value="1"/>
</dbReference>
<dbReference type="OrthoDB" id="9021950at2"/>
<dbReference type="EMBL" id="FSRM01000002">
    <property type="protein sequence ID" value="SIO45561.1"/>
    <property type="molecule type" value="Genomic_DNA"/>
</dbReference>
<dbReference type="InterPro" id="IPR025421">
    <property type="entry name" value="DUF4148"/>
</dbReference>
<dbReference type="Proteomes" id="UP000184693">
    <property type="component" value="Unassembled WGS sequence"/>
</dbReference>
<gene>
    <name evidence="2" type="ORF">SAMN05444168_4675</name>
</gene>
<feature type="chain" id="PRO_5013314839" description="DUF4148 domain-containing protein" evidence="1">
    <location>
        <begin position="26"/>
        <end position="98"/>
    </location>
</feature>
<proteinExistence type="predicted"/>
<evidence type="ECO:0000313" key="2">
    <source>
        <dbReference type="EMBL" id="SIO45561.1"/>
    </source>
</evidence>
<name>A0A1N6JMY9_9BURK</name>
<keyword evidence="1" id="KW-0732">Signal</keyword>
<reference evidence="2 3" key="1">
    <citation type="submission" date="2016-11" db="EMBL/GenBank/DDBJ databases">
        <authorList>
            <person name="Jaros S."/>
            <person name="Januszkiewicz K."/>
            <person name="Wedrychowicz H."/>
        </authorList>
    </citation>
    <scope>NUCLEOTIDE SEQUENCE [LARGE SCALE GENOMIC DNA]</scope>
    <source>
        <strain evidence="2 3">GAS86</strain>
    </source>
</reference>
<evidence type="ECO:0008006" key="4">
    <source>
        <dbReference type="Google" id="ProtNLM"/>
    </source>
</evidence>
<accession>A0A1N6JMY9</accession>
<sequence length="98" mass="10540">MKLTRYAALAAVVVSLIPFGQSAFAQSTYATGATTPPAASVNTGKTRAEVRAELIQAEQQGTIPVSKTNYPPTPHEIAQNRAEYQARHLDNRVNMAVN</sequence>
<organism evidence="2 3">
    <name type="scientific">Paraburkholderia phenazinium</name>
    <dbReference type="NCBI Taxonomy" id="60549"/>
    <lineage>
        <taxon>Bacteria</taxon>
        <taxon>Pseudomonadati</taxon>
        <taxon>Pseudomonadota</taxon>
        <taxon>Betaproteobacteria</taxon>
        <taxon>Burkholderiales</taxon>
        <taxon>Burkholderiaceae</taxon>
        <taxon>Paraburkholderia</taxon>
    </lineage>
</organism>
<evidence type="ECO:0000256" key="1">
    <source>
        <dbReference type="SAM" id="SignalP"/>
    </source>
</evidence>
<evidence type="ECO:0000313" key="3">
    <source>
        <dbReference type="Proteomes" id="UP000184693"/>
    </source>
</evidence>
<feature type="signal peptide" evidence="1">
    <location>
        <begin position="1"/>
        <end position="25"/>
    </location>
</feature>
<dbReference type="AlphaFoldDB" id="A0A1N6JMY9"/>